<dbReference type="GO" id="GO:0005737">
    <property type="term" value="C:cytoplasm"/>
    <property type="evidence" value="ECO:0007669"/>
    <property type="project" value="TreeGrafter"/>
</dbReference>
<dbReference type="RefSeq" id="XP_016264462.1">
    <property type="nucleotide sequence ID" value="XM_016406256.1"/>
</dbReference>
<keyword evidence="9" id="KW-1185">Reference proteome</keyword>
<feature type="compositionally biased region" description="Polar residues" evidence="6">
    <location>
        <begin position="583"/>
        <end position="596"/>
    </location>
</feature>
<dbReference type="GO" id="GO:0016926">
    <property type="term" value="P:protein desumoylation"/>
    <property type="evidence" value="ECO:0007669"/>
    <property type="project" value="TreeGrafter"/>
</dbReference>
<dbReference type="PROSITE" id="PS50600">
    <property type="entry name" value="ULP_PROTEASE"/>
    <property type="match status" value="1"/>
</dbReference>
<feature type="region of interest" description="Disordered" evidence="6">
    <location>
        <begin position="790"/>
        <end position="844"/>
    </location>
</feature>
<evidence type="ECO:0000313" key="8">
    <source>
        <dbReference type="EMBL" id="KIW44246.1"/>
    </source>
</evidence>
<dbReference type="GO" id="GO:0005634">
    <property type="term" value="C:nucleus"/>
    <property type="evidence" value="ECO:0007669"/>
    <property type="project" value="TreeGrafter"/>
</dbReference>
<feature type="compositionally biased region" description="Polar residues" evidence="6">
    <location>
        <begin position="164"/>
        <end position="181"/>
    </location>
</feature>
<dbReference type="GO" id="GO:0070139">
    <property type="term" value="F:SUMO-specific endopeptidase activity"/>
    <property type="evidence" value="ECO:0007669"/>
    <property type="project" value="TreeGrafter"/>
</dbReference>
<keyword evidence="2" id="KW-0597">Phosphoprotein</keyword>
<evidence type="ECO:0000256" key="2">
    <source>
        <dbReference type="ARBA" id="ARBA00022553"/>
    </source>
</evidence>
<dbReference type="Gene3D" id="3.40.395.10">
    <property type="entry name" value="Adenoviral Proteinase, Chain A"/>
    <property type="match status" value="1"/>
</dbReference>
<feature type="compositionally biased region" description="Basic and acidic residues" evidence="6">
    <location>
        <begin position="620"/>
        <end position="631"/>
    </location>
</feature>
<dbReference type="SUPFAM" id="SSF54001">
    <property type="entry name" value="Cysteine proteinases"/>
    <property type="match status" value="1"/>
</dbReference>
<dbReference type="Pfam" id="PF25424">
    <property type="entry name" value="PH_35"/>
    <property type="match status" value="1"/>
</dbReference>
<feature type="region of interest" description="Disordered" evidence="6">
    <location>
        <begin position="967"/>
        <end position="1001"/>
    </location>
</feature>
<comment type="similarity">
    <text evidence="1">Belongs to the peptidase C48 family.</text>
</comment>
<reference evidence="8 9" key="1">
    <citation type="submission" date="2015-01" db="EMBL/GenBank/DDBJ databases">
        <title>The Genome Sequence of Exophiala oligosperma CBS72588.</title>
        <authorList>
            <consortium name="The Broad Institute Genomics Platform"/>
            <person name="Cuomo C."/>
            <person name="de Hoog S."/>
            <person name="Gorbushina A."/>
            <person name="Stielow B."/>
            <person name="Teixiera M."/>
            <person name="Abouelleil A."/>
            <person name="Chapman S.B."/>
            <person name="Priest M."/>
            <person name="Young S.K."/>
            <person name="Wortman J."/>
            <person name="Nusbaum C."/>
            <person name="Birren B."/>
        </authorList>
    </citation>
    <scope>NUCLEOTIDE SEQUENCE [LARGE SCALE GENOMIC DNA]</scope>
    <source>
        <strain evidence="8 9">CBS 72588</strain>
    </source>
</reference>
<evidence type="ECO:0000256" key="4">
    <source>
        <dbReference type="ARBA" id="ARBA00022786"/>
    </source>
</evidence>
<dbReference type="OrthoDB" id="442460at2759"/>
<dbReference type="AlphaFoldDB" id="A0A0D2AWR5"/>
<dbReference type="GO" id="GO:0006508">
    <property type="term" value="P:proteolysis"/>
    <property type="evidence" value="ECO:0007669"/>
    <property type="project" value="UniProtKB-KW"/>
</dbReference>
<dbReference type="InterPro" id="IPR003653">
    <property type="entry name" value="Peptidase_C48_C"/>
</dbReference>
<dbReference type="InterPro" id="IPR038765">
    <property type="entry name" value="Papain-like_cys_pep_sf"/>
</dbReference>
<name>A0A0D2AWR5_9EURO</name>
<dbReference type="PANTHER" id="PTHR46896:SF3">
    <property type="entry name" value="FI06413P-RELATED"/>
    <property type="match status" value="1"/>
</dbReference>
<sequence>MRSTWTEDLRNVVRHGLDTLLSPHVPASGEDNNLTNDHSHPSYVTPRKGGSMPQQAPRQYLTKRMNLYIRDNDPAQNDPITIEDDDDAEEVLEIRPVVRPETSKPLLRTRPASNHEVSSATQASTRQMPTRSTQRERDMTAGKSIDNSQSADEIRLLGGVSKSEPGSVTIQDPMKQSSNFKSPYRPVDTLNRSRASARSGFVGSTPISGRLPQLHGFKSSGQINEDTHNHRHKRRKLEQPQKAGQNIQDAIDLGNSQKAEDSVDELGMSPAFQNGKTEQPTLSPPEKGSTRKTSPSRQSIRAAQGKTTSAYFGKTETSMIPGAGVPRTRQLKSLGSESPDALQDDYRQPPSRSTKQHPTSLDNVPATAFTQMLVGSDKSMAIRNPTKKLTNIQNSSLRTFKLLEFVSDLWTDSVVTLEVDERRKQLRINTDIDELGTDATQACPMEKIIDIKYGSESNLVSLDFSRSGNGPPTTYLRFESEGAADEFVKLLQEVDRSYRVKRKDSDWMETALSKTKADIDKHQKEGTTVTVTQTKVSKKHTQIANEDTVEKRTRHVDRLDLPAVISGHPTVITGAQRRGTDNARATQHAHNAQPKSVESDRREISQTEPSSLRRVTRSQESGKKEQCDRIADGSQSTKTSNLEIPGGPWRNDLRYAISEKRTGSVPYEDLGHLGHEEFLNDNLISFFVHYLESKINSTKPELSSRIHIFNTYFFETLTKTSKGQKGRGINYEGVSKWTKAMDLFKRDFVVVPVNENFHWYLAIICNLPYFLPESEQPARQGLQPLLLEDPSTLADGNVDGPTTASEEQTQRSLAELSISDNDISHQIPSNAKGKKRPARRRVSRLPKYDTDKPVIITLDSLGTARPATTSILKQYVVAEAKNKKGLDLEPSELRGMTAKEIPTQRNFSDCGLYLCMYLEQFVANPDTFVYNILQREGNAHQWPETIRGHDLRERLRDLLLELHRRQEHEEPEKEIPEVGSIMIDKPKRPPPTTQHPLSLVDKGIDYQRSGLRRMHDEDEGLASHADSTPAPLDTDLSEDVQSGIMVDDPGILDGANSPSDRRRPHAGSNLGPSPGEIVQVTASSPISPNGHRFSDQILSYGDPAELASHLRTSRKRQFSYRDDDEAQQQIRPKSASTDFLSGMQSYPPLQDFPFTGENSRLRSVSARRIPDDEVSSLQRKRTRHSEQSAINSQELVIGPHPITEATESNKHRVLVPRKKRQYDMDEVEIYEDTEDEQTEGCGKA</sequence>
<feature type="compositionally biased region" description="Basic residues" evidence="6">
    <location>
        <begin position="832"/>
        <end position="844"/>
    </location>
</feature>
<feature type="compositionally biased region" description="Polar residues" evidence="6">
    <location>
        <begin position="291"/>
        <end position="318"/>
    </location>
</feature>
<feature type="region of interest" description="Disordered" evidence="6">
    <location>
        <begin position="1017"/>
        <end position="1036"/>
    </location>
</feature>
<accession>A0A0D2AWR5</accession>
<feature type="region of interest" description="Disordered" evidence="6">
    <location>
        <begin position="257"/>
        <end position="365"/>
    </location>
</feature>
<feature type="compositionally biased region" description="Polar residues" evidence="6">
    <location>
        <begin position="633"/>
        <end position="642"/>
    </location>
</feature>
<feature type="region of interest" description="Disordered" evidence="6">
    <location>
        <begin position="99"/>
        <end position="245"/>
    </location>
</feature>
<proteinExistence type="inferred from homology"/>
<dbReference type="Pfam" id="PF02902">
    <property type="entry name" value="Peptidase_C48"/>
    <property type="match status" value="1"/>
</dbReference>
<evidence type="ECO:0000256" key="5">
    <source>
        <dbReference type="ARBA" id="ARBA00022801"/>
    </source>
</evidence>
<keyword evidence="5" id="KW-0378">Hydrolase</keyword>
<dbReference type="EMBL" id="KN847335">
    <property type="protein sequence ID" value="KIW44246.1"/>
    <property type="molecule type" value="Genomic_DNA"/>
</dbReference>
<dbReference type="Proteomes" id="UP000053342">
    <property type="component" value="Unassembled WGS sequence"/>
</dbReference>
<feature type="compositionally biased region" description="Polar residues" evidence="6">
    <location>
        <begin position="1127"/>
        <end position="1144"/>
    </location>
</feature>
<dbReference type="GeneID" id="27357345"/>
<feature type="region of interest" description="Disordered" evidence="6">
    <location>
        <begin position="22"/>
        <end position="56"/>
    </location>
</feature>
<feature type="region of interest" description="Disordered" evidence="6">
    <location>
        <begin position="1045"/>
        <end position="1100"/>
    </location>
</feature>
<dbReference type="PANTHER" id="PTHR46896">
    <property type="entry name" value="SENTRIN-SPECIFIC PROTEASE"/>
    <property type="match status" value="1"/>
</dbReference>
<feature type="compositionally biased region" description="Polar residues" evidence="6">
    <location>
        <begin position="800"/>
        <end position="829"/>
    </location>
</feature>
<protein>
    <recommendedName>
        <fullName evidence="7">Ubiquitin-like protease family profile domain-containing protein</fullName>
    </recommendedName>
</protein>
<evidence type="ECO:0000256" key="3">
    <source>
        <dbReference type="ARBA" id="ARBA00022670"/>
    </source>
</evidence>
<feature type="region of interest" description="Disordered" evidence="6">
    <location>
        <begin position="567"/>
        <end position="645"/>
    </location>
</feature>
<evidence type="ECO:0000256" key="6">
    <source>
        <dbReference type="SAM" id="MobiDB-lite"/>
    </source>
</evidence>
<feature type="region of interest" description="Disordered" evidence="6">
    <location>
        <begin position="1113"/>
        <end position="1210"/>
    </location>
</feature>
<feature type="compositionally biased region" description="Polar residues" evidence="6">
    <location>
        <begin position="271"/>
        <end position="281"/>
    </location>
</feature>
<evidence type="ECO:0000313" key="9">
    <source>
        <dbReference type="Proteomes" id="UP000053342"/>
    </source>
</evidence>
<feature type="compositionally biased region" description="Basic and acidic residues" evidence="6">
    <location>
        <begin position="967"/>
        <end position="976"/>
    </location>
</feature>
<dbReference type="InterPro" id="IPR051947">
    <property type="entry name" value="Sentrin-specific_protease"/>
</dbReference>
<feature type="compositionally biased region" description="Polar residues" evidence="6">
    <location>
        <begin position="111"/>
        <end position="132"/>
    </location>
</feature>
<evidence type="ECO:0000259" key="7">
    <source>
        <dbReference type="PROSITE" id="PS50600"/>
    </source>
</evidence>
<keyword evidence="3" id="KW-0645">Protease</keyword>
<organism evidence="8 9">
    <name type="scientific">Exophiala oligosperma</name>
    <dbReference type="NCBI Taxonomy" id="215243"/>
    <lineage>
        <taxon>Eukaryota</taxon>
        <taxon>Fungi</taxon>
        <taxon>Dikarya</taxon>
        <taxon>Ascomycota</taxon>
        <taxon>Pezizomycotina</taxon>
        <taxon>Eurotiomycetes</taxon>
        <taxon>Chaetothyriomycetidae</taxon>
        <taxon>Chaetothyriales</taxon>
        <taxon>Herpotrichiellaceae</taxon>
        <taxon>Exophiala</taxon>
    </lineage>
</organism>
<evidence type="ECO:0000256" key="1">
    <source>
        <dbReference type="ARBA" id="ARBA00005234"/>
    </source>
</evidence>
<feature type="domain" description="Ubiquitin-like protease family profile" evidence="7">
    <location>
        <begin position="663"/>
        <end position="921"/>
    </location>
</feature>
<dbReference type="InterPro" id="IPR057501">
    <property type="entry name" value="DeUb_enz_PH"/>
</dbReference>
<dbReference type="VEuPathDB" id="FungiDB:PV06_05271"/>
<gene>
    <name evidence="8" type="ORF">PV06_05271</name>
</gene>
<keyword evidence="4" id="KW-0833">Ubl conjugation pathway</keyword>
<feature type="compositionally biased region" description="Polar residues" evidence="6">
    <location>
        <begin position="350"/>
        <end position="362"/>
    </location>
</feature>